<dbReference type="AlphaFoldDB" id="A0A1V1NWI3"/>
<dbReference type="Proteomes" id="UP000189670">
    <property type="component" value="Unassembled WGS sequence"/>
</dbReference>
<evidence type="ECO:0000313" key="1">
    <source>
        <dbReference type="EMBL" id="ETR66957.1"/>
    </source>
</evidence>
<gene>
    <name evidence="1" type="ORF">OMM_12136</name>
</gene>
<sequence>MNKKKRPKNQKLLSFTDNRQDASLQTGHFNDFICIVRLRSALYHALQKNKNGIKIHEITERVSEELNLHESEFAREYNTDWPDDDNTSALKDYLLIRILYDLKRGWRYILPNLEQCGLLQITYHKLDLFVQQEPFF</sequence>
<evidence type="ECO:0000313" key="2">
    <source>
        <dbReference type="Proteomes" id="UP000189670"/>
    </source>
</evidence>
<dbReference type="EMBL" id="ATBP01001640">
    <property type="protein sequence ID" value="ETR66957.1"/>
    <property type="molecule type" value="Genomic_DNA"/>
</dbReference>
<comment type="caution">
    <text evidence="1">The sequence shown here is derived from an EMBL/GenBank/DDBJ whole genome shotgun (WGS) entry which is preliminary data.</text>
</comment>
<proteinExistence type="predicted"/>
<protein>
    <submittedName>
        <fullName evidence="1">Uncharacterized protein</fullName>
    </submittedName>
</protein>
<name>A0A1V1NWI3_9BACT</name>
<accession>A0A1V1NWI3</accession>
<organism evidence="1 2">
    <name type="scientific">Candidatus Magnetoglobus multicellularis str. Araruama</name>
    <dbReference type="NCBI Taxonomy" id="890399"/>
    <lineage>
        <taxon>Bacteria</taxon>
        <taxon>Pseudomonadati</taxon>
        <taxon>Thermodesulfobacteriota</taxon>
        <taxon>Desulfobacteria</taxon>
        <taxon>Desulfobacterales</taxon>
        <taxon>Desulfobacteraceae</taxon>
        <taxon>Candidatus Magnetoglobus</taxon>
    </lineage>
</organism>
<reference evidence="2" key="1">
    <citation type="submission" date="2012-11" db="EMBL/GenBank/DDBJ databases">
        <authorList>
            <person name="Lucero-Rivera Y.E."/>
            <person name="Tovar-Ramirez D."/>
        </authorList>
    </citation>
    <scope>NUCLEOTIDE SEQUENCE [LARGE SCALE GENOMIC DNA]</scope>
    <source>
        <strain evidence="2">Araruama</strain>
    </source>
</reference>